<evidence type="ECO:0000256" key="1">
    <source>
        <dbReference type="ARBA" id="ARBA00010996"/>
    </source>
</evidence>
<reference evidence="7" key="1">
    <citation type="submission" date="2014-12" db="EMBL/GenBank/DDBJ databases">
        <authorList>
            <person name="Salcher M.M."/>
        </authorList>
    </citation>
    <scope>NUCLEOTIDE SEQUENCE [LARGE SCALE GENOMIC DNA]</scope>
    <source>
        <strain evidence="7">MMS-10A-171</strain>
    </source>
</reference>
<dbReference type="AlphaFoldDB" id="A0A0B7J0U3"/>
<keyword evidence="3" id="KW-0479">Metal-binding</keyword>
<dbReference type="FunFam" id="3.40.30.10:FF:000013">
    <property type="entry name" value="Blast:Protein SCO1 homolog, mitochondrial"/>
    <property type="match status" value="1"/>
</dbReference>
<name>A0A0B7J0U3_9PROT</name>
<keyword evidence="7" id="KW-1185">Reference proteome</keyword>
<dbReference type="InterPro" id="IPR013766">
    <property type="entry name" value="Thioredoxin_domain"/>
</dbReference>
<dbReference type="PANTHER" id="PTHR12151">
    <property type="entry name" value="ELECTRON TRANSPORT PROTIN SCO1/SENC FAMILY MEMBER"/>
    <property type="match status" value="1"/>
</dbReference>
<evidence type="ECO:0000259" key="5">
    <source>
        <dbReference type="PROSITE" id="PS51352"/>
    </source>
</evidence>
<comment type="similarity">
    <text evidence="1">Belongs to the SCO1/2 family.</text>
</comment>
<sequence>MYKILSILIVLILSGCARDKAQNANYFGTNISGTGITNELTLNDHFGHERQLSDFVGKSLVVVFGYTHCPDMCPTTMADMAKAMRLLGDQADQVQVVFITLDPERDTKKILAQYVPSFDGHFIGLYGHPNQTVDIAKHFKVFYEKQSSATSYGYTIDHGAGSYVYDKTGKIRIYFKYGQKPVEIASDIKQIL</sequence>
<accession>A0A0B7J0U3</accession>
<evidence type="ECO:0000256" key="3">
    <source>
        <dbReference type="PIRSR" id="PIRSR603782-1"/>
    </source>
</evidence>
<evidence type="ECO:0000313" key="7">
    <source>
        <dbReference type="Proteomes" id="UP000056322"/>
    </source>
</evidence>
<dbReference type="HOGENOM" id="CLU_050131_3_0_4"/>
<feature type="disulfide bond" description="Redox-active" evidence="4">
    <location>
        <begin position="69"/>
        <end position="73"/>
    </location>
</feature>
<evidence type="ECO:0000256" key="4">
    <source>
        <dbReference type="PIRSR" id="PIRSR603782-2"/>
    </source>
</evidence>
<keyword evidence="4" id="KW-1015">Disulfide bond</keyword>
<dbReference type="Proteomes" id="UP000056322">
    <property type="component" value="Chromosome 1"/>
</dbReference>
<gene>
    <name evidence="6" type="ORF">BN1209_1364</name>
</gene>
<dbReference type="SUPFAM" id="SSF52833">
    <property type="entry name" value="Thioredoxin-like"/>
    <property type="match status" value="1"/>
</dbReference>
<dbReference type="OrthoDB" id="9790194at2"/>
<keyword evidence="2 3" id="KW-0186">Copper</keyword>
<feature type="binding site" evidence="3">
    <location>
        <position position="69"/>
    </location>
    <ligand>
        <name>Cu cation</name>
        <dbReference type="ChEBI" id="CHEBI:23378"/>
    </ligand>
</feature>
<dbReference type="InterPro" id="IPR003782">
    <property type="entry name" value="SCO1/SenC"/>
</dbReference>
<protein>
    <submittedName>
        <fullName evidence="6">AhpC/TSA family protein</fullName>
    </submittedName>
</protein>
<feature type="binding site" evidence="3">
    <location>
        <position position="158"/>
    </location>
    <ligand>
        <name>Cu cation</name>
        <dbReference type="ChEBI" id="CHEBI:23378"/>
    </ligand>
</feature>
<feature type="binding site" evidence="3">
    <location>
        <position position="73"/>
    </location>
    <ligand>
        <name>Cu cation</name>
        <dbReference type="ChEBI" id="CHEBI:23378"/>
    </ligand>
</feature>
<feature type="domain" description="Thioredoxin" evidence="5">
    <location>
        <begin position="15"/>
        <end position="192"/>
    </location>
</feature>
<dbReference type="PROSITE" id="PS51257">
    <property type="entry name" value="PROKAR_LIPOPROTEIN"/>
    <property type="match status" value="1"/>
</dbReference>
<dbReference type="EMBL" id="LN794158">
    <property type="protein sequence ID" value="CEN56402.1"/>
    <property type="molecule type" value="Genomic_DNA"/>
</dbReference>
<dbReference type="PROSITE" id="PS51352">
    <property type="entry name" value="THIOREDOXIN_2"/>
    <property type="match status" value="1"/>
</dbReference>
<dbReference type="RefSeq" id="WP_045751503.1">
    <property type="nucleotide sequence ID" value="NZ_LN794158.1"/>
</dbReference>
<dbReference type="STRING" id="1581680.BN1209_1364"/>
<dbReference type="PANTHER" id="PTHR12151:SF25">
    <property type="entry name" value="LINALOOL DEHYDRATASE_ISOMERASE DOMAIN-CONTAINING PROTEIN"/>
    <property type="match status" value="1"/>
</dbReference>
<dbReference type="GO" id="GO:0046872">
    <property type="term" value="F:metal ion binding"/>
    <property type="evidence" value="ECO:0007669"/>
    <property type="project" value="UniProtKB-KW"/>
</dbReference>
<dbReference type="InterPro" id="IPR036249">
    <property type="entry name" value="Thioredoxin-like_sf"/>
</dbReference>
<dbReference type="KEGG" id="mbac:BN1209_1364"/>
<evidence type="ECO:0000313" key="6">
    <source>
        <dbReference type="EMBL" id="CEN56402.1"/>
    </source>
</evidence>
<organism evidence="6 7">
    <name type="scientific">Candidatus Methylopumilus turicensis</name>
    <dbReference type="NCBI Taxonomy" id="1581680"/>
    <lineage>
        <taxon>Bacteria</taxon>
        <taxon>Pseudomonadati</taxon>
        <taxon>Pseudomonadota</taxon>
        <taxon>Betaproteobacteria</taxon>
        <taxon>Nitrosomonadales</taxon>
        <taxon>Methylophilaceae</taxon>
        <taxon>Candidatus Methylopumilus</taxon>
    </lineage>
</organism>
<proteinExistence type="inferred from homology"/>
<evidence type="ECO:0000256" key="2">
    <source>
        <dbReference type="ARBA" id="ARBA00023008"/>
    </source>
</evidence>
<dbReference type="CDD" id="cd02968">
    <property type="entry name" value="SCO"/>
    <property type="match status" value="1"/>
</dbReference>
<dbReference type="Pfam" id="PF02630">
    <property type="entry name" value="SCO1-SenC"/>
    <property type="match status" value="1"/>
</dbReference>
<dbReference type="Gene3D" id="3.40.30.10">
    <property type="entry name" value="Glutaredoxin"/>
    <property type="match status" value="1"/>
</dbReference>